<keyword evidence="3 8" id="KW-0238">DNA-binding</keyword>
<dbReference type="PROSITE" id="PS00622">
    <property type="entry name" value="HTH_LUXR_1"/>
    <property type="match status" value="1"/>
</dbReference>
<evidence type="ECO:0000256" key="1">
    <source>
        <dbReference type="ARBA" id="ARBA00022553"/>
    </source>
</evidence>
<dbReference type="InterPro" id="IPR001789">
    <property type="entry name" value="Sig_transdc_resp-reg_receiver"/>
</dbReference>
<dbReference type="PANTHER" id="PTHR43214:SF24">
    <property type="entry name" value="TRANSCRIPTIONAL REGULATORY PROTEIN NARL-RELATED"/>
    <property type="match status" value="1"/>
</dbReference>
<evidence type="ECO:0000256" key="5">
    <source>
        <dbReference type="PROSITE-ProRule" id="PRU00169"/>
    </source>
</evidence>
<evidence type="ECO:0000313" key="9">
    <source>
        <dbReference type="Proteomes" id="UP000549911"/>
    </source>
</evidence>
<dbReference type="GO" id="GO:0003677">
    <property type="term" value="F:DNA binding"/>
    <property type="evidence" value="ECO:0007669"/>
    <property type="project" value="UniProtKB-KW"/>
</dbReference>
<dbReference type="CDD" id="cd17535">
    <property type="entry name" value="REC_NarL-like"/>
    <property type="match status" value="1"/>
</dbReference>
<keyword evidence="9" id="KW-1185">Reference proteome</keyword>
<evidence type="ECO:0000313" key="8">
    <source>
        <dbReference type="EMBL" id="NYE35479.1"/>
    </source>
</evidence>
<keyword evidence="1 5" id="KW-0597">Phosphoprotein</keyword>
<dbReference type="PROSITE" id="PS50043">
    <property type="entry name" value="HTH_LUXR_2"/>
    <property type="match status" value="1"/>
</dbReference>
<sequence length="217" mass="23321">MGEPIRVYLLDDHDVVREGLRFLLEQQEDIVVVGESATATEAVARIPALRPDVAVLDARLPDGSGIEVCRAVRAVDATINALILTSYDDDEALFAAIMAGASGYVLKEIRSSDLVSAVRHVAAGKSLIDPAMTATVLDRIRNGPAAPDELASLTDQERILLGHIAEGLTNRQIAEQMFLAEKTVKNYVSSILAKLGLERRTQAAVLASKLLGGRPQR</sequence>
<feature type="modified residue" description="4-aspartylphosphate" evidence="5">
    <location>
        <position position="57"/>
    </location>
</feature>
<evidence type="ECO:0000256" key="4">
    <source>
        <dbReference type="ARBA" id="ARBA00023163"/>
    </source>
</evidence>
<evidence type="ECO:0000259" key="6">
    <source>
        <dbReference type="PROSITE" id="PS50043"/>
    </source>
</evidence>
<dbReference type="Pfam" id="PF00072">
    <property type="entry name" value="Response_reg"/>
    <property type="match status" value="1"/>
</dbReference>
<evidence type="ECO:0000256" key="2">
    <source>
        <dbReference type="ARBA" id="ARBA00023015"/>
    </source>
</evidence>
<dbReference type="InterPro" id="IPR039420">
    <property type="entry name" value="WalR-like"/>
</dbReference>
<dbReference type="Pfam" id="PF00196">
    <property type="entry name" value="GerE"/>
    <property type="match status" value="1"/>
</dbReference>
<dbReference type="AlphaFoldDB" id="A0A7Y9GZZ9"/>
<dbReference type="Gene3D" id="3.40.50.2300">
    <property type="match status" value="1"/>
</dbReference>
<dbReference type="InterPro" id="IPR016032">
    <property type="entry name" value="Sig_transdc_resp-reg_C-effctor"/>
</dbReference>
<keyword evidence="2" id="KW-0805">Transcription regulation</keyword>
<dbReference type="PROSITE" id="PS50110">
    <property type="entry name" value="RESPONSE_REGULATORY"/>
    <property type="match status" value="1"/>
</dbReference>
<name>A0A7Y9GZZ9_9ACTN</name>
<comment type="caution">
    <text evidence="8">The sequence shown here is derived from an EMBL/GenBank/DDBJ whole genome shotgun (WGS) entry which is preliminary data.</text>
</comment>
<organism evidence="8 9">
    <name type="scientific">Nocardioides cavernae</name>
    <dbReference type="NCBI Taxonomy" id="1921566"/>
    <lineage>
        <taxon>Bacteria</taxon>
        <taxon>Bacillati</taxon>
        <taxon>Actinomycetota</taxon>
        <taxon>Actinomycetes</taxon>
        <taxon>Propionibacteriales</taxon>
        <taxon>Nocardioidaceae</taxon>
        <taxon>Nocardioides</taxon>
    </lineage>
</organism>
<evidence type="ECO:0000256" key="3">
    <source>
        <dbReference type="ARBA" id="ARBA00023125"/>
    </source>
</evidence>
<dbReference type="InterPro" id="IPR000792">
    <property type="entry name" value="Tscrpt_reg_LuxR_C"/>
</dbReference>
<keyword evidence="4" id="KW-0804">Transcription</keyword>
<feature type="domain" description="Response regulatory" evidence="7">
    <location>
        <begin position="6"/>
        <end position="122"/>
    </location>
</feature>
<feature type="domain" description="HTH luxR-type" evidence="6">
    <location>
        <begin position="146"/>
        <end position="211"/>
    </location>
</feature>
<dbReference type="InterPro" id="IPR058245">
    <property type="entry name" value="NreC/VraR/RcsB-like_REC"/>
</dbReference>
<evidence type="ECO:0000259" key="7">
    <source>
        <dbReference type="PROSITE" id="PS50110"/>
    </source>
</evidence>
<dbReference type="SMART" id="SM00448">
    <property type="entry name" value="REC"/>
    <property type="match status" value="1"/>
</dbReference>
<dbReference type="GO" id="GO:0000160">
    <property type="term" value="P:phosphorelay signal transduction system"/>
    <property type="evidence" value="ECO:0007669"/>
    <property type="project" value="InterPro"/>
</dbReference>
<dbReference type="SMART" id="SM00421">
    <property type="entry name" value="HTH_LUXR"/>
    <property type="match status" value="1"/>
</dbReference>
<reference evidence="8 9" key="1">
    <citation type="submission" date="2020-07" db="EMBL/GenBank/DDBJ databases">
        <authorList>
            <person name="Partida-Martinez L."/>
            <person name="Huntemann M."/>
            <person name="Clum A."/>
            <person name="Wang J."/>
            <person name="Palaniappan K."/>
            <person name="Ritter S."/>
            <person name="Chen I.-M."/>
            <person name="Stamatis D."/>
            <person name="Reddy T."/>
            <person name="O'Malley R."/>
            <person name="Daum C."/>
            <person name="Shapiro N."/>
            <person name="Ivanova N."/>
            <person name="Kyrpides N."/>
            <person name="Woyke T."/>
        </authorList>
    </citation>
    <scope>NUCLEOTIDE SEQUENCE [LARGE SCALE GENOMIC DNA]</scope>
    <source>
        <strain evidence="8 9">AT2.17</strain>
    </source>
</reference>
<dbReference type="EMBL" id="JACCBW010000001">
    <property type="protein sequence ID" value="NYE35479.1"/>
    <property type="molecule type" value="Genomic_DNA"/>
</dbReference>
<dbReference type="GO" id="GO:0006355">
    <property type="term" value="P:regulation of DNA-templated transcription"/>
    <property type="evidence" value="ECO:0007669"/>
    <property type="project" value="InterPro"/>
</dbReference>
<protein>
    <submittedName>
        <fullName evidence="8">DNA-binding NarL/FixJ family response regulator</fullName>
    </submittedName>
</protein>
<dbReference type="SUPFAM" id="SSF52172">
    <property type="entry name" value="CheY-like"/>
    <property type="match status" value="1"/>
</dbReference>
<proteinExistence type="predicted"/>
<reference evidence="8 9" key="2">
    <citation type="submission" date="2020-08" db="EMBL/GenBank/DDBJ databases">
        <title>The Agave Microbiome: Exploring the role of microbial communities in plant adaptations to desert environments.</title>
        <authorList>
            <person name="Partida-Martinez L.P."/>
        </authorList>
    </citation>
    <scope>NUCLEOTIDE SEQUENCE [LARGE SCALE GENOMIC DNA]</scope>
    <source>
        <strain evidence="8 9">AT2.17</strain>
    </source>
</reference>
<dbReference type="PANTHER" id="PTHR43214">
    <property type="entry name" value="TWO-COMPONENT RESPONSE REGULATOR"/>
    <property type="match status" value="1"/>
</dbReference>
<dbReference type="RefSeq" id="WP_179618127.1">
    <property type="nucleotide sequence ID" value="NZ_JACCBW010000001.1"/>
</dbReference>
<dbReference type="CDD" id="cd06170">
    <property type="entry name" value="LuxR_C_like"/>
    <property type="match status" value="1"/>
</dbReference>
<gene>
    <name evidence="8" type="ORF">F4692_000583</name>
</gene>
<dbReference type="PRINTS" id="PR00038">
    <property type="entry name" value="HTHLUXR"/>
</dbReference>
<dbReference type="SUPFAM" id="SSF46894">
    <property type="entry name" value="C-terminal effector domain of the bipartite response regulators"/>
    <property type="match status" value="1"/>
</dbReference>
<accession>A0A7Y9GZZ9</accession>
<dbReference type="Proteomes" id="UP000549911">
    <property type="component" value="Unassembled WGS sequence"/>
</dbReference>
<dbReference type="InterPro" id="IPR011006">
    <property type="entry name" value="CheY-like_superfamily"/>
</dbReference>